<evidence type="ECO:0000313" key="3">
    <source>
        <dbReference type="Proteomes" id="UP000275846"/>
    </source>
</evidence>
<dbReference type="OrthoDB" id="10253954at2759"/>
<accession>A0A183SMN2</accession>
<dbReference type="InterPro" id="IPR013783">
    <property type="entry name" value="Ig-like_fold"/>
</dbReference>
<dbReference type="InterPro" id="IPR003961">
    <property type="entry name" value="FN3_dom"/>
</dbReference>
<feature type="domain" description="Fibronectin type-III" evidence="1">
    <location>
        <begin position="22"/>
        <end position="133"/>
    </location>
</feature>
<keyword evidence="3" id="KW-1185">Reference proteome</keyword>
<name>A0A183SMN2_SCHSO</name>
<dbReference type="PROSITE" id="PS50853">
    <property type="entry name" value="FN3"/>
    <property type="match status" value="1"/>
</dbReference>
<gene>
    <name evidence="2" type="ORF">SSLN_LOCUS5480</name>
</gene>
<dbReference type="STRING" id="70667.A0A183SMN2"/>
<evidence type="ECO:0000313" key="2">
    <source>
        <dbReference type="EMBL" id="VDL91865.1"/>
    </source>
</evidence>
<dbReference type="Gene3D" id="2.60.40.10">
    <property type="entry name" value="Immunoglobulins"/>
    <property type="match status" value="1"/>
</dbReference>
<reference evidence="2 3" key="2">
    <citation type="submission" date="2018-11" db="EMBL/GenBank/DDBJ databases">
        <authorList>
            <consortium name="Pathogen Informatics"/>
        </authorList>
    </citation>
    <scope>NUCLEOTIDE SEQUENCE [LARGE SCALE GENOMIC DNA]</scope>
    <source>
        <strain evidence="2 3">NST_G2</strain>
    </source>
</reference>
<dbReference type="Proteomes" id="UP000275846">
    <property type="component" value="Unassembled WGS sequence"/>
</dbReference>
<dbReference type="SMART" id="SM00060">
    <property type="entry name" value="FN3"/>
    <property type="match status" value="1"/>
</dbReference>
<dbReference type="EMBL" id="UYSU01033267">
    <property type="protein sequence ID" value="VDL91865.1"/>
    <property type="molecule type" value="Genomic_DNA"/>
</dbReference>
<dbReference type="InterPro" id="IPR036116">
    <property type="entry name" value="FN3_sf"/>
</dbReference>
<protein>
    <submittedName>
        <fullName evidence="4">Fibronectin type-III domain-containing protein</fullName>
    </submittedName>
</protein>
<evidence type="ECO:0000259" key="1">
    <source>
        <dbReference type="PROSITE" id="PS50853"/>
    </source>
</evidence>
<proteinExistence type="predicted"/>
<sequence length="135" mass="14907">MVIQSAVIVPPLSVATPDVPPPPVDLECFSRGPTYAILRWLPGKPLHDQASRTYVPITSYTLILTELGLTSGQPMKRQITDISPWKINNDGSIHLKVIDLKPNRRYAANVYAVSLKFGMSDASNTVTFTTSELRK</sequence>
<reference evidence="4" key="1">
    <citation type="submission" date="2016-06" db="UniProtKB">
        <authorList>
            <consortium name="WormBaseParasite"/>
        </authorList>
    </citation>
    <scope>IDENTIFICATION</scope>
</reference>
<dbReference type="CDD" id="cd00063">
    <property type="entry name" value="FN3"/>
    <property type="match status" value="1"/>
</dbReference>
<dbReference type="WBParaSite" id="SSLN_0000565901-mRNA-1">
    <property type="protein sequence ID" value="SSLN_0000565901-mRNA-1"/>
    <property type="gene ID" value="SSLN_0000565901"/>
</dbReference>
<dbReference type="SUPFAM" id="SSF49265">
    <property type="entry name" value="Fibronectin type III"/>
    <property type="match status" value="1"/>
</dbReference>
<evidence type="ECO:0000313" key="4">
    <source>
        <dbReference type="WBParaSite" id="SSLN_0000565901-mRNA-1"/>
    </source>
</evidence>
<organism evidence="4">
    <name type="scientific">Schistocephalus solidus</name>
    <name type="common">Tapeworm</name>
    <dbReference type="NCBI Taxonomy" id="70667"/>
    <lineage>
        <taxon>Eukaryota</taxon>
        <taxon>Metazoa</taxon>
        <taxon>Spiralia</taxon>
        <taxon>Lophotrochozoa</taxon>
        <taxon>Platyhelminthes</taxon>
        <taxon>Cestoda</taxon>
        <taxon>Eucestoda</taxon>
        <taxon>Diphyllobothriidea</taxon>
        <taxon>Diphyllobothriidae</taxon>
        <taxon>Schistocephalus</taxon>
    </lineage>
</organism>
<dbReference type="AlphaFoldDB" id="A0A183SMN2"/>